<evidence type="ECO:0000256" key="2">
    <source>
        <dbReference type="ARBA" id="ARBA00023002"/>
    </source>
</evidence>
<dbReference type="InterPro" id="IPR006097">
    <property type="entry name" value="Glu/Leu/Phe/Val/Trp_DH_dimer"/>
</dbReference>
<evidence type="ECO:0000256" key="4">
    <source>
        <dbReference type="RuleBase" id="RU004417"/>
    </source>
</evidence>
<keyword evidence="2 3" id="KW-0560">Oxidoreductase</keyword>
<proteinExistence type="inferred from homology"/>
<evidence type="ECO:0000259" key="5">
    <source>
        <dbReference type="SMART" id="SM00839"/>
    </source>
</evidence>
<reference evidence="6" key="2">
    <citation type="submission" date="2023-01" db="EMBL/GenBank/DDBJ databases">
        <title>Draft genome sequence of Algimonas porphyrae strain NBRC 108216.</title>
        <authorList>
            <person name="Sun Q."/>
            <person name="Mori K."/>
        </authorList>
    </citation>
    <scope>NUCLEOTIDE SEQUENCE</scope>
    <source>
        <strain evidence="6">NBRC 108216</strain>
    </source>
</reference>
<dbReference type="CDD" id="cd01076">
    <property type="entry name" value="NAD_bind_1_Glu_DH"/>
    <property type="match status" value="1"/>
</dbReference>
<evidence type="ECO:0000313" key="6">
    <source>
        <dbReference type="EMBL" id="GLQ20811.1"/>
    </source>
</evidence>
<dbReference type="InterPro" id="IPR006095">
    <property type="entry name" value="Glu/Leu/Phe/Val/Trp_DH"/>
</dbReference>
<accession>A0ABQ5V2I6</accession>
<dbReference type="InterPro" id="IPR033922">
    <property type="entry name" value="NAD_bind_Glu_DH"/>
</dbReference>
<dbReference type="PROSITE" id="PS00074">
    <property type="entry name" value="GLFV_DEHYDROGENASE"/>
    <property type="match status" value="1"/>
</dbReference>
<dbReference type="InterPro" id="IPR033524">
    <property type="entry name" value="Glu/Leu/Phe/Val_DH_AS"/>
</dbReference>
<comment type="similarity">
    <text evidence="1 3 4">Belongs to the Glu/Leu/Phe/Val dehydrogenases family.</text>
</comment>
<name>A0ABQ5V2I6_9PROT</name>
<dbReference type="Gene3D" id="3.40.50.720">
    <property type="entry name" value="NAD(P)-binding Rossmann-like Domain"/>
    <property type="match status" value="1"/>
</dbReference>
<dbReference type="PIRSF" id="PIRSF000185">
    <property type="entry name" value="Glu_DH"/>
    <property type="match status" value="1"/>
</dbReference>
<dbReference type="InterPro" id="IPR014362">
    <property type="entry name" value="Glu_DH"/>
</dbReference>
<dbReference type="InterPro" id="IPR036291">
    <property type="entry name" value="NAD(P)-bd_dom_sf"/>
</dbReference>
<evidence type="ECO:0000313" key="7">
    <source>
        <dbReference type="Proteomes" id="UP001161390"/>
    </source>
</evidence>
<dbReference type="InterPro" id="IPR006096">
    <property type="entry name" value="Glu/Leu/Phe/Val/Trp_DH_C"/>
</dbReference>
<dbReference type="Gene3D" id="3.40.50.10860">
    <property type="entry name" value="Leucine Dehydrogenase, chain A, domain 1"/>
    <property type="match status" value="1"/>
</dbReference>
<protein>
    <recommendedName>
        <fullName evidence="3">Glutamate dehydrogenase</fullName>
    </recommendedName>
</protein>
<comment type="caution">
    <text evidence="6">The sequence shown here is derived from an EMBL/GenBank/DDBJ whole genome shotgun (WGS) entry which is preliminary data.</text>
</comment>
<dbReference type="SUPFAM" id="SSF53223">
    <property type="entry name" value="Aminoacid dehydrogenase-like, N-terminal domain"/>
    <property type="match status" value="1"/>
</dbReference>
<dbReference type="SMART" id="SM00839">
    <property type="entry name" value="ELFV_dehydrog"/>
    <property type="match status" value="1"/>
</dbReference>
<dbReference type="Proteomes" id="UP001161390">
    <property type="component" value="Unassembled WGS sequence"/>
</dbReference>
<evidence type="ECO:0000256" key="3">
    <source>
        <dbReference type="PIRNR" id="PIRNR000185"/>
    </source>
</evidence>
<dbReference type="Pfam" id="PF02812">
    <property type="entry name" value="ELFV_dehydrog_N"/>
    <property type="match status" value="1"/>
</dbReference>
<organism evidence="6 7">
    <name type="scientific">Algimonas porphyrae</name>
    <dbReference type="NCBI Taxonomy" id="1128113"/>
    <lineage>
        <taxon>Bacteria</taxon>
        <taxon>Pseudomonadati</taxon>
        <taxon>Pseudomonadota</taxon>
        <taxon>Alphaproteobacteria</taxon>
        <taxon>Maricaulales</taxon>
        <taxon>Robiginitomaculaceae</taxon>
        <taxon>Algimonas</taxon>
    </lineage>
</organism>
<dbReference type="InterPro" id="IPR046346">
    <property type="entry name" value="Aminoacid_DH-like_N_sf"/>
</dbReference>
<dbReference type="Pfam" id="PF00208">
    <property type="entry name" value="ELFV_dehydrog"/>
    <property type="match status" value="1"/>
</dbReference>
<dbReference type="SUPFAM" id="SSF51735">
    <property type="entry name" value="NAD(P)-binding Rossmann-fold domains"/>
    <property type="match status" value="1"/>
</dbReference>
<dbReference type="PRINTS" id="PR00082">
    <property type="entry name" value="GLFDHDRGNASE"/>
</dbReference>
<keyword evidence="7" id="KW-1185">Reference proteome</keyword>
<dbReference type="PANTHER" id="PTHR11606">
    <property type="entry name" value="GLUTAMATE DEHYDROGENASE"/>
    <property type="match status" value="1"/>
</dbReference>
<sequence length="477" mass="53565">MAKHRKNTAHTGELGFRESVELMFNRAASFMDLSPALIEKIRVCNATYIVRFGVKLRGEVKTFVGYRSVHSEHREPVKGGIRYSGHVNQDEVEALAALMTYKCALVEVPFGGSKGGLCINPSDWEEHELERITRRFTFELARRDLIHPSLNVPAPDMGTGEREMSWMMDEYRRLNNTNIDNVACVTGKPVHLGGIEGRVEATGRGVQYALREFFRHPEDVEAAGLRPDLEDKIIVVQGLGNVGYHAAKFLAEEDKAKITAVIERDGVIRNPDGLDIEALKMHLMAGRHLSEFEGGEFDEDGKSALEDNCDILIPAALEGQINLDNAYKIKAQLIIEAANGPVTAKADKILRDRGVTIIPDMYANAGGVTVSYFEWVKNISHIRFGRMQRRNEESRNRHLIEALEDNGIKFSEEFKSEWMEGADELDLVRAGLDDTMRLAYQNIRKALHDKPELEDLRTAAFYVAISDIALHYQSIGL</sequence>
<gene>
    <name evidence="6" type="ORF">GCM10007854_17660</name>
</gene>
<feature type="domain" description="Glutamate/phenylalanine/leucine/valine/L-tryptophan dehydrogenase C-terminal" evidence="5">
    <location>
        <begin position="195"/>
        <end position="476"/>
    </location>
</feature>
<dbReference type="RefSeq" id="WP_284371707.1">
    <property type="nucleotide sequence ID" value="NZ_BSNJ01000003.1"/>
</dbReference>
<dbReference type="EMBL" id="BSNJ01000003">
    <property type="protein sequence ID" value="GLQ20811.1"/>
    <property type="molecule type" value="Genomic_DNA"/>
</dbReference>
<reference evidence="6" key="1">
    <citation type="journal article" date="2014" name="Int. J. Syst. Evol. Microbiol.">
        <title>Complete genome of a new Firmicutes species belonging to the dominant human colonic microbiota ('Ruminococcus bicirculans') reveals two chromosomes and a selective capacity to utilize plant glucans.</title>
        <authorList>
            <consortium name="NISC Comparative Sequencing Program"/>
            <person name="Wegmann U."/>
            <person name="Louis P."/>
            <person name="Goesmann A."/>
            <person name="Henrissat B."/>
            <person name="Duncan S.H."/>
            <person name="Flint H.J."/>
        </authorList>
    </citation>
    <scope>NUCLEOTIDE SEQUENCE</scope>
    <source>
        <strain evidence="6">NBRC 108216</strain>
    </source>
</reference>
<dbReference type="PANTHER" id="PTHR11606:SF13">
    <property type="entry name" value="GLUTAMATE DEHYDROGENASE 1, MITOCHONDRIAL"/>
    <property type="match status" value="1"/>
</dbReference>
<evidence type="ECO:0000256" key="1">
    <source>
        <dbReference type="ARBA" id="ARBA00006382"/>
    </source>
</evidence>